<dbReference type="EMBL" id="FLUQ01000001">
    <property type="protein sequence ID" value="SBV95516.1"/>
    <property type="molecule type" value="Genomic_DNA"/>
</dbReference>
<evidence type="ECO:0000313" key="1">
    <source>
        <dbReference type="EMBL" id="SBV95516.1"/>
    </source>
</evidence>
<evidence type="ECO:0008006" key="2">
    <source>
        <dbReference type="Google" id="ProtNLM"/>
    </source>
</evidence>
<protein>
    <recommendedName>
        <fullName evidence="2">DUF3383 domain-containing protein</fullName>
    </recommendedName>
</protein>
<organism evidence="1">
    <name type="scientific">uncultured delta proteobacterium</name>
    <dbReference type="NCBI Taxonomy" id="34034"/>
    <lineage>
        <taxon>Bacteria</taxon>
        <taxon>Deltaproteobacteria</taxon>
        <taxon>environmental samples</taxon>
    </lineage>
</organism>
<sequence length="491" mass="53176">MANALSVDRVVRVTVNLQPKASARRNFGVLAIVSDDPAIDPLERIRTYTGITGITEDCGVYSNFYKSSALFFSQVPRPYILMLARHVKEPTPAYLKGGLVADADLDATAWKGITDGSFGIITNNTGITVSGLNFSTVTNMNGVASVISAKLAQDNLICKWTGEYFVVSTKGTGPTQELGYAASAGEGTDLSSRLALTVAKALPLITGRNAETPLECVANLADLSGDWYGLTFADEIDDDDHLEVGGFIEASSKSRIYGATITDSRVLSSTVTNDLASRSKALSRQRTFLQYSKNPHAVCSAFGRAFTVNFNANRSTLTLKFKQEPSIVAEGLTESQAATLEKKNCNVFVKYDNDTAILQEGVMSNGAFFDEVHGLDWLQNAIQNECWNLLYQSKTKIPQTEPGITQIVNTIAKVLNEGVNNGLIAPGVWNGDGFGDLERGDYLQTGWYIYAQSVDDQPQSEREQRKAPPIQVAVKLAGAVHSIDVQVDVNR</sequence>
<proteinExistence type="predicted"/>
<dbReference type="AlphaFoldDB" id="A0A212J7X7"/>
<gene>
    <name evidence="1" type="ORF">KL86DPRO_10881</name>
</gene>
<dbReference type="InterPro" id="IPR021808">
    <property type="entry name" value="DUF3383"/>
</dbReference>
<accession>A0A212J7X7</accession>
<name>A0A212J7X7_9DELT</name>
<reference evidence="1" key="1">
    <citation type="submission" date="2016-04" db="EMBL/GenBank/DDBJ databases">
        <authorList>
            <person name="Evans L.H."/>
            <person name="Alamgir A."/>
            <person name="Owens N."/>
            <person name="Weber N.D."/>
            <person name="Virtaneva K."/>
            <person name="Barbian K."/>
            <person name="Babar A."/>
            <person name="Rosenke K."/>
        </authorList>
    </citation>
    <scope>NUCLEOTIDE SEQUENCE</scope>
    <source>
        <strain evidence="1">86</strain>
    </source>
</reference>
<dbReference type="Pfam" id="PF11863">
    <property type="entry name" value="DUF3383"/>
    <property type="match status" value="1"/>
</dbReference>